<gene>
    <name evidence="2" type="ORF">RRG08_059057</name>
</gene>
<dbReference type="EMBL" id="JAWDGP010004147">
    <property type="protein sequence ID" value="KAK3767489.1"/>
    <property type="molecule type" value="Genomic_DNA"/>
</dbReference>
<name>A0AAE1DE95_9GAST</name>
<sequence>MDQRENLFQHFLGELPSTSGTPHPCDDAHAEEVCDEPEYDPASESEEDVMSENDDELVEEDDEDVDLTTLQPVDGSFLIDQASEGSARATASQESDAMPNETPGEETNGSEALLSTNQDRDTGNDSLVTPNDEDIHGLFTAKDGTVWSKTAPPPTRTSASNIFRPPPKQVVNSRSLFSVGETFNRPACVPTIVGFPTITAVQQIFTAKTPLTSNCRRVSNPPL</sequence>
<dbReference type="Proteomes" id="UP001283361">
    <property type="component" value="Unassembled WGS sequence"/>
</dbReference>
<keyword evidence="3" id="KW-1185">Reference proteome</keyword>
<comment type="caution">
    <text evidence="2">The sequence shown here is derived from an EMBL/GenBank/DDBJ whole genome shotgun (WGS) entry which is preliminary data.</text>
</comment>
<proteinExistence type="predicted"/>
<feature type="compositionally biased region" description="Acidic residues" evidence="1">
    <location>
        <begin position="33"/>
        <end position="66"/>
    </location>
</feature>
<protein>
    <submittedName>
        <fullName evidence="2">Uncharacterized protein</fullName>
    </submittedName>
</protein>
<dbReference type="AlphaFoldDB" id="A0AAE1DE95"/>
<feature type="compositionally biased region" description="Polar residues" evidence="1">
    <location>
        <begin position="105"/>
        <end position="117"/>
    </location>
</feature>
<organism evidence="2 3">
    <name type="scientific">Elysia crispata</name>
    <name type="common">lettuce slug</name>
    <dbReference type="NCBI Taxonomy" id="231223"/>
    <lineage>
        <taxon>Eukaryota</taxon>
        <taxon>Metazoa</taxon>
        <taxon>Spiralia</taxon>
        <taxon>Lophotrochozoa</taxon>
        <taxon>Mollusca</taxon>
        <taxon>Gastropoda</taxon>
        <taxon>Heterobranchia</taxon>
        <taxon>Euthyneura</taxon>
        <taxon>Panpulmonata</taxon>
        <taxon>Sacoglossa</taxon>
        <taxon>Placobranchoidea</taxon>
        <taxon>Plakobranchidae</taxon>
        <taxon>Elysia</taxon>
    </lineage>
</organism>
<feature type="region of interest" description="Disordered" evidence="1">
    <location>
        <begin position="12"/>
        <end position="166"/>
    </location>
</feature>
<evidence type="ECO:0000313" key="3">
    <source>
        <dbReference type="Proteomes" id="UP001283361"/>
    </source>
</evidence>
<accession>A0AAE1DE95</accession>
<evidence type="ECO:0000313" key="2">
    <source>
        <dbReference type="EMBL" id="KAK3767489.1"/>
    </source>
</evidence>
<reference evidence="2" key="1">
    <citation type="journal article" date="2023" name="G3 (Bethesda)">
        <title>A reference genome for the long-term kleptoplast-retaining sea slug Elysia crispata morphotype clarki.</title>
        <authorList>
            <person name="Eastman K.E."/>
            <person name="Pendleton A.L."/>
            <person name="Shaikh M.A."/>
            <person name="Suttiyut T."/>
            <person name="Ogas R."/>
            <person name="Tomko P."/>
            <person name="Gavelis G."/>
            <person name="Widhalm J.R."/>
            <person name="Wisecaver J.H."/>
        </authorList>
    </citation>
    <scope>NUCLEOTIDE SEQUENCE</scope>
    <source>
        <strain evidence="2">ECLA1</strain>
    </source>
</reference>
<evidence type="ECO:0000256" key="1">
    <source>
        <dbReference type="SAM" id="MobiDB-lite"/>
    </source>
</evidence>